<dbReference type="GO" id="GO:0042981">
    <property type="term" value="P:regulation of apoptotic process"/>
    <property type="evidence" value="ECO:0007669"/>
    <property type="project" value="TreeGrafter"/>
</dbReference>
<evidence type="ECO:0000256" key="17">
    <source>
        <dbReference type="ARBA" id="ARBA00043009"/>
    </source>
</evidence>
<dbReference type="InterPro" id="IPR050164">
    <property type="entry name" value="Peptidase_C19"/>
</dbReference>
<keyword evidence="23" id="KW-1185">Reference proteome</keyword>
<dbReference type="InterPro" id="IPR028889">
    <property type="entry name" value="USP"/>
</dbReference>
<dbReference type="InterPro" id="IPR048367">
    <property type="entry name" value="TNP-like_RNaseH_C"/>
</dbReference>
<feature type="domain" description="THAP-type" evidence="21">
    <location>
        <begin position="1"/>
        <end position="91"/>
    </location>
</feature>
<dbReference type="InterPro" id="IPR048365">
    <property type="entry name" value="TNP-like_RNaseH_N"/>
</dbReference>
<keyword evidence="6" id="KW-0479">Metal-binding</keyword>
<evidence type="ECO:0000256" key="11">
    <source>
        <dbReference type="ARBA" id="ARBA00022833"/>
    </source>
</evidence>
<comment type="caution">
    <text evidence="22">The sequence shown here is derived from an EMBL/GenBank/DDBJ whole genome shotgun (WGS) entry which is preliminary data.</text>
</comment>
<evidence type="ECO:0000256" key="9">
    <source>
        <dbReference type="ARBA" id="ARBA00022801"/>
    </source>
</evidence>
<evidence type="ECO:0000256" key="3">
    <source>
        <dbReference type="ARBA" id="ARBA00009085"/>
    </source>
</evidence>
<dbReference type="Proteomes" id="UP001219518">
    <property type="component" value="Unassembled WGS sequence"/>
</dbReference>
<evidence type="ECO:0000259" key="20">
    <source>
        <dbReference type="PROSITE" id="PS50235"/>
    </source>
</evidence>
<dbReference type="GO" id="GO:0005730">
    <property type="term" value="C:nucleolus"/>
    <property type="evidence" value="ECO:0007669"/>
    <property type="project" value="UniProtKB-SubCell"/>
</dbReference>
<sequence>MSTYRKWCEVSGCQSFKHNPPDARDTPLFTFPKDLDVCKVWVQKSGNLELLKIDSCKLHKAYYICQKHFVNTDFTDERKKKLKQGAVPSLFKCPPLLEEDMLVWPLYNQPKIKRSKRLFPPPDEDILKWAHPDIAAIYNEARATYQNLRRDHLKRKRLDLEDENEDELRDPDLAGSMERTEARSPTVGFKDRVLMRPRSSEPDPPRQRLTTGKIAIESGITDPSTLTPHEKRLARTAIQYHTIARRIKRLLQFSQRQSATFKKLAKKTTVDMIDEMLISPEAKIILESQLENWKKKPNGRRWTIKMKCLALAIWKRSRRVYRWLSTIIALPVESTLRDLLIDIPLEPGINLVAIDNLSKKTAEFSSTDRVCQVMFDEVSLKKGLYWNKKSKLIEGFEDYGLNGRTVGLATHALVFMVQGINRKFKQPVAFYFSRGTCPALILKDLLVNVVQALQNIGLHVIASVSDQGSTNRGAINELRKTCEEGSYESMYEVDGKKICHIYDIPHIFKNIRNNLMKCDIDIGLKQKVSWEHLIQYKQLCENILFKKISLTNDHLFPTGKKKMRCKLAMETLSHTVASDIAVINVASEGRYLSNCLVTAKFICDVDLFLDLSQGGGPKDKQKPLQRCLVTRDSVHHVMWSRMLGEMNRWKFIRKFGKKKGEVHVPICLKGWIDNIKCFQRIWKNLHDNFNIRELNLRTLNQDPIENFFSIIRSTNESNRNPTVQQFIASMKTAIVNKLSSSFIKGKNCADDPAALLSDMLEVIGQSRSVNSSCETTTPNCSIVRGQGELDPKIFRTDHYRSKCNRQDPALWCTKIANKILSNDTFSACLSCRSSLLIPSSEATSADHLLQGWLQLTALQRHLADLQKNHKTELSSYSDLLKLKMSSEETRRSSYASPSMVNTYLLCHRNFLLHCQSFLFLSDVHDQTLQICSASSFEWLCSELHQELKTLLVNSLADSFLEGICKKINKVTRDAEKLKSVKSALHSKWRSRVFNHVDKRNRIEDEEEWEDVESLLRYVDGIPEPATPVSSPSSTSGPQAFRTPKSIMPAQNSGPPISSTPISLPQTSPGPQLLRTPLHLTGPPISTPISITQPPPHSQAGSTPLCVTKFPPLSRTPLPGGNQSVNKSKQVPVLSSMTPPQPVHRLTFSIAFPKQPVAPKYLFPPESIHLGWRKLYPVGAGMRNQGNTCYLNAALQALFHVPAFVSWLLEDREKHGTDCLEKKNNLCLACSLAETLHKSHSIPMVVPARIYNQLPMIDNYLKRGRQEDSHEFKCKLLAKLGEEFCKRFKSSMRSSSNSYTTPIHLIFGGYLIQEVTCLKCRGKATRSQYFSDLVVDMGASVEESVLNYFKPTSIKGYACGRCQKPQEGSSGRKYKLVALVEHHGPRSNCGHYSTIAVAANGSAFRFDDEKVIPRWCLSKELQFNGTHIH</sequence>
<dbReference type="PROSITE" id="PS00972">
    <property type="entry name" value="USP_1"/>
    <property type="match status" value="1"/>
</dbReference>
<feature type="region of interest" description="Disordered" evidence="19">
    <location>
        <begin position="1048"/>
        <end position="1067"/>
    </location>
</feature>
<dbReference type="PROSITE" id="PS50235">
    <property type="entry name" value="USP_3"/>
    <property type="match status" value="1"/>
</dbReference>
<keyword evidence="8" id="KW-0833">Ubl conjugation pathway</keyword>
<dbReference type="GO" id="GO:0006508">
    <property type="term" value="P:proteolysis"/>
    <property type="evidence" value="ECO:0007669"/>
    <property type="project" value="UniProtKB-KW"/>
</dbReference>
<dbReference type="PROSITE" id="PS50950">
    <property type="entry name" value="ZF_THAP"/>
    <property type="match status" value="1"/>
</dbReference>
<dbReference type="InterPro" id="IPR001394">
    <property type="entry name" value="Peptidase_C19_UCH"/>
</dbReference>
<dbReference type="PROSITE" id="PS00973">
    <property type="entry name" value="USP_2"/>
    <property type="match status" value="1"/>
</dbReference>
<reference evidence="22" key="2">
    <citation type="journal article" date="2023" name="BMC Genomics">
        <title>Pest status, molecular evolution, and epigenetic factors derived from the genome assembly of Frankliniella fusca, a thysanopteran phytovirus vector.</title>
        <authorList>
            <person name="Catto M.A."/>
            <person name="Labadie P.E."/>
            <person name="Jacobson A.L."/>
            <person name="Kennedy G.G."/>
            <person name="Srinivasan R."/>
            <person name="Hunt B.G."/>
        </authorList>
    </citation>
    <scope>NUCLEOTIDE SEQUENCE</scope>
    <source>
        <strain evidence="22">PL_HMW_Pooled</strain>
    </source>
</reference>
<dbReference type="Pfam" id="PF05485">
    <property type="entry name" value="THAP"/>
    <property type="match status" value="1"/>
</dbReference>
<evidence type="ECO:0000256" key="13">
    <source>
        <dbReference type="ARBA" id="ARBA00039432"/>
    </source>
</evidence>
<evidence type="ECO:0000313" key="22">
    <source>
        <dbReference type="EMBL" id="KAK3918227.1"/>
    </source>
</evidence>
<comment type="subcellular location">
    <subcellularLocation>
        <location evidence="2">Nucleus</location>
        <location evidence="2">Nucleolus</location>
    </subcellularLocation>
</comment>
<dbReference type="GO" id="GO:0004843">
    <property type="term" value="F:cysteine-type deubiquitinase activity"/>
    <property type="evidence" value="ECO:0007669"/>
    <property type="project" value="UniProtKB-EC"/>
</dbReference>
<evidence type="ECO:0000256" key="7">
    <source>
        <dbReference type="ARBA" id="ARBA00022771"/>
    </source>
</evidence>
<name>A0AAE1HBA4_9NEOP</name>
<dbReference type="EMBL" id="JAHWGI010000908">
    <property type="protein sequence ID" value="KAK3918227.1"/>
    <property type="molecule type" value="Genomic_DNA"/>
</dbReference>
<dbReference type="SUPFAM" id="SSF54001">
    <property type="entry name" value="Cysteine proteinases"/>
    <property type="match status" value="1"/>
</dbReference>
<keyword evidence="11" id="KW-0862">Zinc</keyword>
<organism evidence="22 23">
    <name type="scientific">Frankliniella fusca</name>
    <dbReference type="NCBI Taxonomy" id="407009"/>
    <lineage>
        <taxon>Eukaryota</taxon>
        <taxon>Metazoa</taxon>
        <taxon>Ecdysozoa</taxon>
        <taxon>Arthropoda</taxon>
        <taxon>Hexapoda</taxon>
        <taxon>Insecta</taxon>
        <taxon>Pterygota</taxon>
        <taxon>Neoptera</taxon>
        <taxon>Paraneoptera</taxon>
        <taxon>Thysanoptera</taxon>
        <taxon>Terebrantia</taxon>
        <taxon>Thripoidea</taxon>
        <taxon>Thripidae</taxon>
        <taxon>Frankliniella</taxon>
    </lineage>
</organism>
<dbReference type="InterPro" id="IPR018200">
    <property type="entry name" value="USP_CS"/>
</dbReference>
<evidence type="ECO:0000259" key="21">
    <source>
        <dbReference type="PROSITE" id="PS50950"/>
    </source>
</evidence>
<evidence type="ECO:0000256" key="4">
    <source>
        <dbReference type="ARBA" id="ARBA00012759"/>
    </source>
</evidence>
<protein>
    <recommendedName>
        <fullName evidence="13">Ubiquitin carboxyl-terminal hydrolase 36</fullName>
        <ecNumber evidence="4">3.4.19.12</ecNumber>
    </recommendedName>
    <alternativeName>
        <fullName evidence="16">Deubiquitinating enzyme 36</fullName>
    </alternativeName>
    <alternativeName>
        <fullName evidence="15">Protein scrawny</fullName>
    </alternativeName>
    <alternativeName>
        <fullName evidence="14">Ubiquitin thioesterase 36</fullName>
    </alternativeName>
    <alternativeName>
        <fullName evidence="17">Ubiquitin-specific-processing protease 36</fullName>
    </alternativeName>
</protein>
<keyword evidence="12 18" id="KW-0238">DNA-binding</keyword>
<gene>
    <name evidence="22" type="ORF">KUF71_007644</name>
</gene>
<keyword evidence="9 22" id="KW-0378">Hydrolase</keyword>
<evidence type="ECO:0000313" key="23">
    <source>
        <dbReference type="Proteomes" id="UP001219518"/>
    </source>
</evidence>
<evidence type="ECO:0000256" key="6">
    <source>
        <dbReference type="ARBA" id="ARBA00022723"/>
    </source>
</evidence>
<dbReference type="Pfam" id="PF21787">
    <property type="entry name" value="TNP-like_RNaseH_N"/>
    <property type="match status" value="1"/>
</dbReference>
<dbReference type="SUPFAM" id="SSF57716">
    <property type="entry name" value="Glucocorticoid receptor-like (DNA-binding domain)"/>
    <property type="match status" value="1"/>
</dbReference>
<dbReference type="GO" id="GO:0003677">
    <property type="term" value="F:DNA binding"/>
    <property type="evidence" value="ECO:0007669"/>
    <property type="project" value="UniProtKB-UniRule"/>
</dbReference>
<feature type="region of interest" description="Disordered" evidence="19">
    <location>
        <begin position="1092"/>
        <end position="1126"/>
    </location>
</feature>
<accession>A0AAE1HBA4</accession>
<evidence type="ECO:0000256" key="2">
    <source>
        <dbReference type="ARBA" id="ARBA00004604"/>
    </source>
</evidence>
<keyword evidence="10" id="KW-0788">Thiol protease</keyword>
<dbReference type="Pfam" id="PF00443">
    <property type="entry name" value="UCH"/>
    <property type="match status" value="1"/>
</dbReference>
<dbReference type="GO" id="GO:0016579">
    <property type="term" value="P:protein deubiquitination"/>
    <property type="evidence" value="ECO:0007669"/>
    <property type="project" value="InterPro"/>
</dbReference>
<dbReference type="GO" id="GO:0008270">
    <property type="term" value="F:zinc ion binding"/>
    <property type="evidence" value="ECO:0007669"/>
    <property type="project" value="UniProtKB-KW"/>
</dbReference>
<dbReference type="InterPro" id="IPR038765">
    <property type="entry name" value="Papain-like_cys_pep_sf"/>
</dbReference>
<evidence type="ECO:0000256" key="1">
    <source>
        <dbReference type="ARBA" id="ARBA00000707"/>
    </source>
</evidence>
<feature type="domain" description="USP" evidence="20">
    <location>
        <begin position="1179"/>
        <end position="1428"/>
    </location>
</feature>
<dbReference type="EC" id="3.4.19.12" evidence="4"/>
<dbReference type="InterPro" id="IPR048366">
    <property type="entry name" value="TNP-like_GBD"/>
</dbReference>
<dbReference type="PANTHER" id="PTHR24006">
    <property type="entry name" value="UBIQUITIN CARBOXYL-TERMINAL HYDROLASE"/>
    <property type="match status" value="1"/>
</dbReference>
<evidence type="ECO:0000256" key="16">
    <source>
        <dbReference type="ARBA" id="ARBA00042420"/>
    </source>
</evidence>
<dbReference type="GO" id="GO:0005829">
    <property type="term" value="C:cytosol"/>
    <property type="evidence" value="ECO:0007669"/>
    <property type="project" value="TreeGrafter"/>
</dbReference>
<keyword evidence="5" id="KW-0645">Protease</keyword>
<dbReference type="PANTHER" id="PTHR24006:SF758">
    <property type="entry name" value="UBIQUITIN CARBOXYL-TERMINAL HYDROLASE 36"/>
    <property type="match status" value="1"/>
</dbReference>
<dbReference type="InterPro" id="IPR006612">
    <property type="entry name" value="THAP_Znf"/>
</dbReference>
<evidence type="ECO:0000256" key="19">
    <source>
        <dbReference type="SAM" id="MobiDB-lite"/>
    </source>
</evidence>
<evidence type="ECO:0000256" key="15">
    <source>
        <dbReference type="ARBA" id="ARBA00042154"/>
    </source>
</evidence>
<proteinExistence type="inferred from homology"/>
<dbReference type="SMART" id="SM00980">
    <property type="entry name" value="THAP"/>
    <property type="match status" value="1"/>
</dbReference>
<dbReference type="Gene3D" id="3.90.70.10">
    <property type="entry name" value="Cysteine proteinases"/>
    <property type="match status" value="2"/>
</dbReference>
<dbReference type="Pfam" id="PF21788">
    <property type="entry name" value="TNP-like_GBD"/>
    <property type="match status" value="1"/>
</dbReference>
<feature type="region of interest" description="Disordered" evidence="19">
    <location>
        <begin position="162"/>
        <end position="184"/>
    </location>
</feature>
<dbReference type="Pfam" id="PF21789">
    <property type="entry name" value="TNP-like_RNaseH_C"/>
    <property type="match status" value="1"/>
</dbReference>
<evidence type="ECO:0000256" key="18">
    <source>
        <dbReference type="PROSITE-ProRule" id="PRU00309"/>
    </source>
</evidence>
<evidence type="ECO:0000256" key="8">
    <source>
        <dbReference type="ARBA" id="ARBA00022786"/>
    </source>
</evidence>
<evidence type="ECO:0000256" key="14">
    <source>
        <dbReference type="ARBA" id="ARBA00041300"/>
    </source>
</evidence>
<reference evidence="22" key="1">
    <citation type="submission" date="2021-07" db="EMBL/GenBank/DDBJ databases">
        <authorList>
            <person name="Catto M.A."/>
            <person name="Jacobson A."/>
            <person name="Kennedy G."/>
            <person name="Labadie P."/>
            <person name="Hunt B.G."/>
            <person name="Srinivasan R."/>
        </authorList>
    </citation>
    <scope>NUCLEOTIDE SEQUENCE</scope>
    <source>
        <strain evidence="22">PL_HMW_Pooled</strain>
        <tissue evidence="22">Head</tissue>
    </source>
</reference>
<evidence type="ECO:0000256" key="5">
    <source>
        <dbReference type="ARBA" id="ARBA00022670"/>
    </source>
</evidence>
<evidence type="ECO:0000256" key="12">
    <source>
        <dbReference type="ARBA" id="ARBA00023125"/>
    </source>
</evidence>
<comment type="catalytic activity">
    <reaction evidence="1">
        <text>Thiol-dependent hydrolysis of ester, thioester, amide, peptide and isopeptide bonds formed by the C-terminal Gly of ubiquitin (a 76-residue protein attached to proteins as an intracellular targeting signal).</text>
        <dbReference type="EC" id="3.4.19.12"/>
    </reaction>
</comment>
<keyword evidence="7 18" id="KW-0863">Zinc-finger</keyword>
<dbReference type="SMART" id="SM00692">
    <property type="entry name" value="DM3"/>
    <property type="match status" value="1"/>
</dbReference>
<evidence type="ECO:0000256" key="10">
    <source>
        <dbReference type="ARBA" id="ARBA00022807"/>
    </source>
</evidence>
<comment type="similarity">
    <text evidence="3">Belongs to the peptidase C19 family.</text>
</comment>